<evidence type="ECO:0000313" key="1">
    <source>
        <dbReference type="EMBL" id="OHS99781.1"/>
    </source>
</evidence>
<reference evidence="1" key="1">
    <citation type="submission" date="2016-10" db="EMBL/GenBank/DDBJ databases">
        <authorList>
            <person name="Benchimol M."/>
            <person name="Almeida L.G."/>
            <person name="Vasconcelos A.T."/>
            <person name="Perreira-Neves A."/>
            <person name="Rosa I.A."/>
            <person name="Tasca T."/>
            <person name="Bogo M.R."/>
            <person name="de Souza W."/>
        </authorList>
    </citation>
    <scope>NUCLEOTIDE SEQUENCE [LARGE SCALE GENOMIC DNA]</scope>
    <source>
        <strain evidence="1">K</strain>
    </source>
</reference>
<dbReference type="EMBL" id="MLAK01000987">
    <property type="protein sequence ID" value="OHS99781.1"/>
    <property type="molecule type" value="Genomic_DNA"/>
</dbReference>
<dbReference type="AlphaFoldDB" id="A0A1J4JQI4"/>
<organism evidence="1 2">
    <name type="scientific">Tritrichomonas foetus</name>
    <dbReference type="NCBI Taxonomy" id="1144522"/>
    <lineage>
        <taxon>Eukaryota</taxon>
        <taxon>Metamonada</taxon>
        <taxon>Parabasalia</taxon>
        <taxon>Tritrichomonadida</taxon>
        <taxon>Tritrichomonadidae</taxon>
        <taxon>Tritrichomonas</taxon>
    </lineage>
</organism>
<protein>
    <submittedName>
        <fullName evidence="1">Uncharacterized protein</fullName>
    </submittedName>
</protein>
<gene>
    <name evidence="1" type="ORF">TRFO_33700</name>
</gene>
<dbReference type="GeneID" id="94843930"/>
<name>A0A1J4JQI4_9EUKA</name>
<dbReference type="Proteomes" id="UP000179807">
    <property type="component" value="Unassembled WGS sequence"/>
</dbReference>
<sequence length="342" mass="39873">MTEKLNRGKCIFRFSNSRLLIQEVRQIFDEPYNNVIFILVMKNANAKMTLAKHDEFLHVVEDVIKSKKIIGIERISEFTESCFELFPDEISTLFPFIPDLLDYCHKPSTAYMFKHYINMNDAKPEILDYLLDHNRYDILNELDEDSEFLESPSVVWKAINDQKTIENWRFLSLLAKSQPQLPNLLELVSDAIAKIEIGDTLTTVHTHNDEVFTMNQVFALNFITEIIYGNPICVTVVDLDLLFSLISKILTKFKKNTFAMKAISDFLKVSFIKKETQAYFHEKIFPILFSFFEKDENSEERIIIGIFADCIQSLISEDCTLNDILPETVKKKFDEYSKLTHI</sequence>
<accession>A0A1J4JQI4</accession>
<keyword evidence="2" id="KW-1185">Reference proteome</keyword>
<proteinExistence type="predicted"/>
<comment type="caution">
    <text evidence="1">The sequence shown here is derived from an EMBL/GenBank/DDBJ whole genome shotgun (WGS) entry which is preliminary data.</text>
</comment>
<dbReference type="VEuPathDB" id="TrichDB:TRFO_33700"/>
<dbReference type="RefSeq" id="XP_068352918.1">
    <property type="nucleotide sequence ID" value="XM_068509226.1"/>
</dbReference>
<evidence type="ECO:0000313" key="2">
    <source>
        <dbReference type="Proteomes" id="UP000179807"/>
    </source>
</evidence>